<dbReference type="RefSeq" id="WP_345255984.1">
    <property type="nucleotide sequence ID" value="NZ_BAABGY010000007.1"/>
</dbReference>
<dbReference type="InterPro" id="IPR052918">
    <property type="entry name" value="Motility_Chemotaxis_Reg"/>
</dbReference>
<dbReference type="SUPFAM" id="SSF75011">
    <property type="entry name" value="3-carboxy-cis,cis-mucoante lactonizing enzyme"/>
    <property type="match status" value="1"/>
</dbReference>
<reference evidence="3" key="1">
    <citation type="journal article" date="2019" name="Int. J. Syst. Evol. Microbiol.">
        <title>The Global Catalogue of Microorganisms (GCM) 10K type strain sequencing project: providing services to taxonomists for standard genome sequencing and annotation.</title>
        <authorList>
            <consortium name="The Broad Institute Genomics Platform"/>
            <consortium name="The Broad Institute Genome Sequencing Center for Infectious Disease"/>
            <person name="Wu L."/>
            <person name="Ma J."/>
        </authorList>
    </citation>
    <scope>NUCLEOTIDE SEQUENCE [LARGE SCALE GENOMIC DNA]</scope>
    <source>
        <strain evidence="3">JCM 17919</strain>
    </source>
</reference>
<evidence type="ECO:0000313" key="3">
    <source>
        <dbReference type="Proteomes" id="UP001501725"/>
    </source>
</evidence>
<dbReference type="EMBL" id="BAABGY010000007">
    <property type="protein sequence ID" value="GAA4331937.1"/>
    <property type="molecule type" value="Genomic_DNA"/>
</dbReference>
<evidence type="ECO:0008006" key="4">
    <source>
        <dbReference type="Google" id="ProtNLM"/>
    </source>
</evidence>
<proteinExistence type="predicted"/>
<dbReference type="PANTHER" id="PTHR35580:SF1">
    <property type="entry name" value="PHYTASE-LIKE DOMAIN-CONTAINING PROTEIN"/>
    <property type="match status" value="1"/>
</dbReference>
<evidence type="ECO:0000256" key="1">
    <source>
        <dbReference type="SAM" id="SignalP"/>
    </source>
</evidence>
<accession>A0ABP8GYT0</accession>
<keyword evidence="1" id="KW-0732">Signal</keyword>
<comment type="caution">
    <text evidence="2">The sequence shown here is derived from an EMBL/GenBank/DDBJ whole genome shotgun (WGS) entry which is preliminary data.</text>
</comment>
<evidence type="ECO:0000313" key="2">
    <source>
        <dbReference type="EMBL" id="GAA4331937.1"/>
    </source>
</evidence>
<organism evidence="2 3">
    <name type="scientific">Flaviaesturariibacter amylovorans</name>
    <dbReference type="NCBI Taxonomy" id="1084520"/>
    <lineage>
        <taxon>Bacteria</taxon>
        <taxon>Pseudomonadati</taxon>
        <taxon>Bacteroidota</taxon>
        <taxon>Chitinophagia</taxon>
        <taxon>Chitinophagales</taxon>
        <taxon>Chitinophagaceae</taxon>
        <taxon>Flaviaestuariibacter</taxon>
    </lineage>
</organism>
<dbReference type="PANTHER" id="PTHR35580">
    <property type="entry name" value="CELL SURFACE GLYCOPROTEIN (S-LAYER PROTEIN)-LIKE PROTEIN"/>
    <property type="match status" value="1"/>
</dbReference>
<keyword evidence="3" id="KW-1185">Reference proteome</keyword>
<feature type="chain" id="PRO_5045633510" description="T9SS type A sorting domain-containing protein" evidence="1">
    <location>
        <begin position="19"/>
        <end position="583"/>
    </location>
</feature>
<dbReference type="Proteomes" id="UP001501725">
    <property type="component" value="Unassembled WGS sequence"/>
</dbReference>
<sequence length="583" mass="62163">MRSLLTILMLHLASSLSAQPPVWQWAARGGSPTNSANPFQEEVVEMRTDKAGNVYLLCRVATVQPLTLSGVPGSVTGYGQSDILLLSYRKDGAFRWKKLIGGYWEERPRALDLDTVGNIYIAGNVAPPHPVNNPGETLVHYDTDSIQPVGSAKRVFIAQYDTSGTFRWLRQLAPDTASELTNSRYKIYDLIARPGGGVDVLCFLAAGPVYNGPTADSARTFVLTYDAQGNATALLKPQITMDVLTGSNLATSLVYFNVLRTRTGRFVVSGSQTFNTQPPYNDTLDFAGEPVRTSLFIGCFDEQWRLLWKKGNVIASGIIGQPAEDAAGNLYFAGGGWPGDVAAGFPVLNSQGNHSTPLLLKLNAAGNLLWGRTAGTNASTNAVAVAVQNNKVYLAGAYPGLLDFGGMSLENPPNSLYDMFLATFDAGTGNILRPDSLDSTPGTNDRATALALSPGGQLYLAGHFAGDLQAGNTPIVAAGGLSDFFVVRTEVGNVATSATTPEALPEPILFPNPAASYVTVRPASGAATWIAVRLYTLSGQLLASATGYRAVRLPVAAYPAGAYVVAVEDLRRRLVQRRILLRQ</sequence>
<gene>
    <name evidence="2" type="ORF">GCM10023184_24150</name>
</gene>
<feature type="signal peptide" evidence="1">
    <location>
        <begin position="1"/>
        <end position="18"/>
    </location>
</feature>
<protein>
    <recommendedName>
        <fullName evidence="4">T9SS type A sorting domain-containing protein</fullName>
    </recommendedName>
</protein>
<name>A0ABP8GYT0_9BACT</name>